<dbReference type="PROSITE" id="PS00678">
    <property type="entry name" value="WD_REPEATS_1"/>
    <property type="match status" value="1"/>
</dbReference>
<dbReference type="Gene3D" id="2.130.10.10">
    <property type="entry name" value="YVTN repeat-like/Quinoprotein amine dehydrogenase"/>
    <property type="match status" value="2"/>
</dbReference>
<dbReference type="InterPro" id="IPR036322">
    <property type="entry name" value="WD40_repeat_dom_sf"/>
</dbReference>
<evidence type="ECO:0000313" key="7">
    <source>
        <dbReference type="Proteomes" id="UP000030746"/>
    </source>
</evidence>
<gene>
    <name evidence="6" type="ORF">LOTGIDRAFT_120154</name>
</gene>
<evidence type="ECO:0000256" key="1">
    <source>
        <dbReference type="ARBA" id="ARBA00022574"/>
    </source>
</evidence>
<dbReference type="AlphaFoldDB" id="V4ACS8"/>
<name>V4ACS8_LOTGI</name>
<dbReference type="GO" id="GO:0003723">
    <property type="term" value="F:RNA binding"/>
    <property type="evidence" value="ECO:0007669"/>
    <property type="project" value="TreeGrafter"/>
</dbReference>
<dbReference type="HOGENOM" id="CLU_022731_1_0_1"/>
<dbReference type="InterPro" id="IPR015943">
    <property type="entry name" value="WD40/YVTN_repeat-like_dom_sf"/>
</dbReference>
<dbReference type="GO" id="GO:0015030">
    <property type="term" value="C:Cajal body"/>
    <property type="evidence" value="ECO:0007669"/>
    <property type="project" value="TreeGrafter"/>
</dbReference>
<dbReference type="CTD" id="20231829"/>
<dbReference type="Pfam" id="PF00400">
    <property type="entry name" value="WD40"/>
    <property type="match status" value="3"/>
</dbReference>
<reference evidence="6 7" key="1">
    <citation type="journal article" date="2013" name="Nature">
        <title>Insights into bilaterian evolution from three spiralian genomes.</title>
        <authorList>
            <person name="Simakov O."/>
            <person name="Marletaz F."/>
            <person name="Cho S.J."/>
            <person name="Edsinger-Gonzales E."/>
            <person name="Havlak P."/>
            <person name="Hellsten U."/>
            <person name="Kuo D.H."/>
            <person name="Larsson T."/>
            <person name="Lv J."/>
            <person name="Arendt D."/>
            <person name="Savage R."/>
            <person name="Osoegawa K."/>
            <person name="de Jong P."/>
            <person name="Grimwood J."/>
            <person name="Chapman J.A."/>
            <person name="Shapiro H."/>
            <person name="Aerts A."/>
            <person name="Otillar R.P."/>
            <person name="Terry A.Y."/>
            <person name="Boore J.L."/>
            <person name="Grigoriev I.V."/>
            <person name="Lindberg D.R."/>
            <person name="Seaver E.C."/>
            <person name="Weisblat D.A."/>
            <person name="Putnam N.H."/>
            <person name="Rokhsar D.S."/>
        </authorList>
    </citation>
    <scope>NUCLEOTIDE SEQUENCE [LARGE SCALE GENOMIC DNA]</scope>
</reference>
<dbReference type="PROSITE" id="PS50082">
    <property type="entry name" value="WD_REPEATS_2"/>
    <property type="match status" value="2"/>
</dbReference>
<dbReference type="OMA" id="IRTWILP"/>
<dbReference type="SUPFAM" id="SSF50978">
    <property type="entry name" value="WD40 repeat-like"/>
    <property type="match status" value="1"/>
</dbReference>
<protein>
    <recommendedName>
        <fullName evidence="4">WD repeat-containing protein 79</fullName>
    </recommendedName>
</protein>
<sequence length="380" mass="42738">MPIFIFSYQISYNLEKEPGQITGAWEDFKNKENNFIKGCKWSPDGSCLLTNSDDNILRLFNTPPQIYDGSLLDVPEMKNVLKMKVGETIYDYSWYPLMNSSDPESCCLISTSRCMPVHMWDAFTGDLICSYKSYDQADEMVAAHSVAFNNEGNKIYCGFTKTIRVFDVSRPGRNFENRKTFVKSVGQPGIISCIKFCPVDSSLYAAGSYSRTIALYYEPQGELACSFTGHQGGVTHILWSPDGTKLYSGARKDGEIICWDLRNPSKILFTVNRQVETNQRIYFDLDSSGRYLISGNHDGTISVWDVLQLEDTRPKAILSYKGHYDTVNGVSLHPYLPVVATSSGQRHYPVLGDSDDSDTEDLSQTTDLVDNSIGLWWLAS</sequence>
<dbReference type="EMBL" id="KB202014">
    <property type="protein sequence ID" value="ESO92885.1"/>
    <property type="molecule type" value="Genomic_DNA"/>
</dbReference>
<dbReference type="PANTHER" id="PTHR13211:SF0">
    <property type="entry name" value="TELOMERASE CAJAL BODY PROTEIN 1"/>
    <property type="match status" value="1"/>
</dbReference>
<proteinExistence type="inferred from homology"/>
<comment type="similarity">
    <text evidence="3">Belongs to the TCAB1 family.</text>
</comment>
<dbReference type="GeneID" id="20231829"/>
<evidence type="ECO:0000256" key="5">
    <source>
        <dbReference type="PROSITE-ProRule" id="PRU00221"/>
    </source>
</evidence>
<evidence type="ECO:0000256" key="2">
    <source>
        <dbReference type="ARBA" id="ARBA00022737"/>
    </source>
</evidence>
<dbReference type="InterPro" id="IPR051150">
    <property type="entry name" value="SWT21/TCAB1_mRNA_Telomere"/>
</dbReference>
<dbReference type="OrthoDB" id="239865at2759"/>
<dbReference type="InterPro" id="IPR001680">
    <property type="entry name" value="WD40_rpt"/>
</dbReference>
<dbReference type="SMART" id="SM00320">
    <property type="entry name" value="WD40"/>
    <property type="match status" value="6"/>
</dbReference>
<dbReference type="KEGG" id="lgi:LOTGIDRAFT_120154"/>
<dbReference type="InterPro" id="IPR019775">
    <property type="entry name" value="WD40_repeat_CS"/>
</dbReference>
<keyword evidence="7" id="KW-1185">Reference proteome</keyword>
<dbReference type="Proteomes" id="UP000030746">
    <property type="component" value="Unassembled WGS sequence"/>
</dbReference>
<evidence type="ECO:0000313" key="6">
    <source>
        <dbReference type="EMBL" id="ESO92885.1"/>
    </source>
</evidence>
<dbReference type="PANTHER" id="PTHR13211">
    <property type="entry name" value="TELOMERASE CAJAL BODY PROTEIN 1"/>
    <property type="match status" value="1"/>
</dbReference>
<feature type="repeat" description="WD" evidence="5">
    <location>
        <begin position="227"/>
        <end position="269"/>
    </location>
</feature>
<dbReference type="STRING" id="225164.V4ACS8"/>
<accession>V4ACS8</accession>
<evidence type="ECO:0000256" key="3">
    <source>
        <dbReference type="ARBA" id="ARBA00038279"/>
    </source>
</evidence>
<evidence type="ECO:0000256" key="4">
    <source>
        <dbReference type="ARBA" id="ARBA00041558"/>
    </source>
</evidence>
<dbReference type="GO" id="GO:0030576">
    <property type="term" value="P:Cajal body organization"/>
    <property type="evidence" value="ECO:0007669"/>
    <property type="project" value="TreeGrafter"/>
</dbReference>
<feature type="repeat" description="WD" evidence="5">
    <location>
        <begin position="288"/>
        <end position="306"/>
    </location>
</feature>
<dbReference type="RefSeq" id="XP_009056569.1">
    <property type="nucleotide sequence ID" value="XM_009058321.1"/>
</dbReference>
<keyword evidence="1 5" id="KW-0853">WD repeat</keyword>
<organism evidence="6 7">
    <name type="scientific">Lottia gigantea</name>
    <name type="common">Giant owl limpet</name>
    <dbReference type="NCBI Taxonomy" id="225164"/>
    <lineage>
        <taxon>Eukaryota</taxon>
        <taxon>Metazoa</taxon>
        <taxon>Spiralia</taxon>
        <taxon>Lophotrochozoa</taxon>
        <taxon>Mollusca</taxon>
        <taxon>Gastropoda</taxon>
        <taxon>Patellogastropoda</taxon>
        <taxon>Lottioidea</taxon>
        <taxon>Lottiidae</taxon>
        <taxon>Lottia</taxon>
    </lineage>
</organism>
<keyword evidence="2" id="KW-0677">Repeat</keyword>